<comment type="caution">
    <text evidence="1">The sequence shown here is derived from an EMBL/GenBank/DDBJ whole genome shotgun (WGS) entry which is preliminary data.</text>
</comment>
<organism evidence="1 2">
    <name type="scientific">Blattamonas nauphoetae</name>
    <dbReference type="NCBI Taxonomy" id="2049346"/>
    <lineage>
        <taxon>Eukaryota</taxon>
        <taxon>Metamonada</taxon>
        <taxon>Preaxostyla</taxon>
        <taxon>Oxymonadida</taxon>
        <taxon>Blattamonas</taxon>
    </lineage>
</organism>
<proteinExistence type="predicted"/>
<evidence type="ECO:0000313" key="2">
    <source>
        <dbReference type="Proteomes" id="UP001281761"/>
    </source>
</evidence>
<dbReference type="EMBL" id="JARBJD010000054">
    <property type="protein sequence ID" value="KAK2956551.1"/>
    <property type="molecule type" value="Genomic_DNA"/>
</dbReference>
<protein>
    <submittedName>
        <fullName evidence="1">Uncharacterized protein</fullName>
    </submittedName>
</protein>
<reference evidence="1 2" key="1">
    <citation type="journal article" date="2022" name="bioRxiv">
        <title>Genomics of Preaxostyla Flagellates Illuminates Evolutionary Transitions and the Path Towards Mitochondrial Loss.</title>
        <authorList>
            <person name="Novak L.V.F."/>
            <person name="Treitli S.C."/>
            <person name="Pyrih J."/>
            <person name="Halakuc P."/>
            <person name="Pipaliya S.V."/>
            <person name="Vacek V."/>
            <person name="Brzon O."/>
            <person name="Soukal P."/>
            <person name="Eme L."/>
            <person name="Dacks J.B."/>
            <person name="Karnkowska A."/>
            <person name="Elias M."/>
            <person name="Hampl V."/>
        </authorList>
    </citation>
    <scope>NUCLEOTIDE SEQUENCE [LARGE SCALE GENOMIC DNA]</scope>
    <source>
        <strain evidence="1">NAU3</strain>
        <tissue evidence="1">Gut</tissue>
    </source>
</reference>
<name>A0ABQ9XYH9_9EUKA</name>
<gene>
    <name evidence="1" type="ORF">BLNAU_8391</name>
</gene>
<dbReference type="Proteomes" id="UP001281761">
    <property type="component" value="Unassembled WGS sequence"/>
</dbReference>
<accession>A0ABQ9XYH9</accession>
<sequence length="705" mass="80321">MLVPLRPFLIRHLKYSTSFSDSERHRAVPFSRYDSHWPKKQLSPNKQYFPFLTFFRQFASLQHGQNEFVAFLAELMQEVWEERRREGLVLDGPDPLFVSTPLRTNMTPPEMVPLLDSASAILASTRPLSDFDAVTVTLFLTSFENMIFIRTEKGRVEFSSTFADSLSSCPPFARSLATLILLSLTSSPFESWAERREFWLDCIFSQQFNLMSVANHVFFPLLAEEAQTLQTGWSDESILEVHSFFTDIVELSVRMITPCGSTLKTDSDIEHFQKTQQIVVSNVLAPLRQSLVLFARTNTRIVPHFDFLSFQEINHPNIVRFFSGVWEEVRREAIEVVCGEDEAEAPVFLTMDLFSCLSMEETELGLSSLSSYLSTTPSPPQIVIACIHLFLRTITNVSSLSLSEQKKIRARSAWARIDSQLQVWIRSHRSFAFCFSETVPTLLLSRNDDIQVDSRWMVDFILEYSSNPSEIVLSLAEAGLVSNLALVLMNTQSRTNSRDFIKHANSRCFLKIVKASLSVIPTSVHMSFKDQLRENERRARILVEKVLVPSQPFLISLLAPLSLSRGVDEAISDLKELLLAIGTAEWYCPKLTESLARCGFHVATMRLCDLTEKTEFQVCLLALTVNPKYDSGIINRHQSSSKAVNSASSKLTVPTLRERMKGRNEEGQEDLIEEVMLGRPLTDYFRDIQSRTNRFINNTGFNTFR</sequence>
<evidence type="ECO:0000313" key="1">
    <source>
        <dbReference type="EMBL" id="KAK2956551.1"/>
    </source>
</evidence>
<keyword evidence="2" id="KW-1185">Reference proteome</keyword>